<organism evidence="2 3">
    <name type="scientific">Pseudonocardia abyssalis</name>
    <dbReference type="NCBI Taxonomy" id="2792008"/>
    <lineage>
        <taxon>Bacteria</taxon>
        <taxon>Bacillati</taxon>
        <taxon>Actinomycetota</taxon>
        <taxon>Actinomycetes</taxon>
        <taxon>Pseudonocardiales</taxon>
        <taxon>Pseudonocardiaceae</taxon>
        <taxon>Pseudonocardia</taxon>
    </lineage>
</organism>
<dbReference type="InterPro" id="IPR000182">
    <property type="entry name" value="GNAT_dom"/>
</dbReference>
<accession>A0ABS6UUP9</accession>
<dbReference type="PROSITE" id="PS51186">
    <property type="entry name" value="GNAT"/>
    <property type="match status" value="1"/>
</dbReference>
<evidence type="ECO:0000313" key="3">
    <source>
        <dbReference type="Proteomes" id="UP000694287"/>
    </source>
</evidence>
<name>A0ABS6UUP9_9PSEU</name>
<protein>
    <submittedName>
        <fullName evidence="2">GNAT family N-acetyltransferase</fullName>
    </submittedName>
</protein>
<dbReference type="RefSeq" id="WP_218616186.1">
    <property type="nucleotide sequence ID" value="NZ_JADQDK010000001.1"/>
</dbReference>
<dbReference type="Proteomes" id="UP000694287">
    <property type="component" value="Unassembled WGS sequence"/>
</dbReference>
<comment type="caution">
    <text evidence="2">The sequence shown here is derived from an EMBL/GenBank/DDBJ whole genome shotgun (WGS) entry which is preliminary data.</text>
</comment>
<proteinExistence type="predicted"/>
<feature type="domain" description="N-acetyltransferase" evidence="1">
    <location>
        <begin position="117"/>
        <end position="246"/>
    </location>
</feature>
<evidence type="ECO:0000259" key="1">
    <source>
        <dbReference type="PROSITE" id="PS51186"/>
    </source>
</evidence>
<sequence length="246" mass="25603">MDAAAVLAAYDEQVRRRAAPGGRIERDDGVVRSVGTWNGVGWSALHPDRADAVIAAQVARFRELGVAWEWKHHSHDPVDDLPERLLAAGFTAGGPETLLVAEAAALPVDAPPPAGVELVPVVDAAGVDALVAVHDAVFGGDHSAVGRTLLRSAGVEAVLAVADGGPVSAGRIEFVPGTEFAGLWGGGTLPGWRGRGVFRALVAFRAARAVARGYRYVQVDATADSRPILLGLGFSELATTTPYLHD</sequence>
<evidence type="ECO:0000313" key="2">
    <source>
        <dbReference type="EMBL" id="MBW0135994.1"/>
    </source>
</evidence>
<gene>
    <name evidence="2" type="ORF">I4I81_17245</name>
</gene>
<dbReference type="EMBL" id="JADQDK010000001">
    <property type="protein sequence ID" value="MBW0135994.1"/>
    <property type="molecule type" value="Genomic_DNA"/>
</dbReference>
<reference evidence="2 3" key="1">
    <citation type="submission" date="2020-11" db="EMBL/GenBank/DDBJ databases">
        <title>Pseudonocardia abyssalis sp. nov. and Pseudonocardia oceani sp. nov., description and phylogenomic analysis of two novel actinomycetes isolated from the deep Southern Ocean.</title>
        <authorList>
            <person name="Parra J."/>
        </authorList>
    </citation>
    <scope>NUCLEOTIDE SEQUENCE [LARGE SCALE GENOMIC DNA]</scope>
    <source>
        <strain evidence="2 3">KRD-168</strain>
    </source>
</reference>
<keyword evidence="3" id="KW-1185">Reference proteome</keyword>